<evidence type="ECO:0000256" key="8">
    <source>
        <dbReference type="ARBA" id="ARBA00022737"/>
    </source>
</evidence>
<dbReference type="SUPFAM" id="SSF57535">
    <property type="entry name" value="Complement control module/SCR domain"/>
    <property type="match status" value="7"/>
</dbReference>
<evidence type="ECO:0000256" key="6">
    <source>
        <dbReference type="ARBA" id="ARBA00022674"/>
    </source>
</evidence>
<comment type="function">
    <text evidence="1">Binds to various kinds of negatively charged substances such as heparin, phospholipids, and dextran sulfate. May prevent activation of the intrinsic blood coagulation cascade by binding to phospholipids on the surface of damaged cells.</text>
</comment>
<dbReference type="GO" id="GO:0005576">
    <property type="term" value="C:extracellular region"/>
    <property type="evidence" value="ECO:0007669"/>
    <property type="project" value="UniProtKB-SubCell"/>
</dbReference>
<name>A0A6A4SXV5_SCOMX</name>
<keyword evidence="9 13" id="KW-1015">Disulfide bond</keyword>
<dbReference type="PROSITE" id="PS50923">
    <property type="entry name" value="SUSHI"/>
    <property type="match status" value="6"/>
</dbReference>
<keyword evidence="10" id="KW-0325">Glycoprotein</keyword>
<feature type="signal peptide" evidence="14">
    <location>
        <begin position="1"/>
        <end position="22"/>
    </location>
</feature>
<proteinExistence type="predicted"/>
<feature type="domain" description="Sushi" evidence="15">
    <location>
        <begin position="390"/>
        <end position="452"/>
    </location>
</feature>
<dbReference type="PANTHER" id="PTHR19325">
    <property type="entry name" value="COMPLEMENT COMPONENT-RELATED SUSHI DOMAIN-CONTAINING"/>
    <property type="match status" value="1"/>
</dbReference>
<evidence type="ECO:0000313" key="17">
    <source>
        <dbReference type="Proteomes" id="UP000438429"/>
    </source>
</evidence>
<dbReference type="SMART" id="SM00032">
    <property type="entry name" value="CCP"/>
    <property type="match status" value="7"/>
</dbReference>
<evidence type="ECO:0000256" key="9">
    <source>
        <dbReference type="ARBA" id="ARBA00023157"/>
    </source>
</evidence>
<dbReference type="InterPro" id="IPR050350">
    <property type="entry name" value="Compl-Cell_Adhes-Reg"/>
</dbReference>
<comment type="caution">
    <text evidence="13">Lacks conserved residue(s) required for the propagation of feature annotation.</text>
</comment>
<feature type="domain" description="Sushi" evidence="15">
    <location>
        <begin position="206"/>
        <end position="265"/>
    </location>
</feature>
<feature type="disulfide bond" evidence="13">
    <location>
        <begin position="208"/>
        <end position="251"/>
    </location>
</feature>
<evidence type="ECO:0000256" key="10">
    <source>
        <dbReference type="ARBA" id="ARBA00023180"/>
    </source>
</evidence>
<comment type="caution">
    <text evidence="16">The sequence shown here is derived from an EMBL/GenBank/DDBJ whole genome shotgun (WGS) entry which is preliminary data.</text>
</comment>
<feature type="domain" description="Sushi" evidence="15">
    <location>
        <begin position="24"/>
        <end position="85"/>
    </location>
</feature>
<evidence type="ECO:0000313" key="16">
    <source>
        <dbReference type="EMBL" id="KAF0037595.1"/>
    </source>
</evidence>
<dbReference type="InterPro" id="IPR000436">
    <property type="entry name" value="Sushi_SCR_CCP_dom"/>
</dbReference>
<feature type="domain" description="Sushi" evidence="15">
    <location>
        <begin position="453"/>
        <end position="512"/>
    </location>
</feature>
<accession>A0A6A4SXV5</accession>
<sequence>MMASTLAVLLLCQTVLYTSVTSKKVCGHPPTTDGISESTLKLVYEVGEEVTLTCEQGYLPSTTAPRRISCTATGEWTQSNLACSPKMCPIPRPLQPLAMGRTEAPFKSVLNYTCDDGYVMLGANESSCLHNGTWSDPPPLCKAVNCPLPKPLRDGRIVHDKPVTGATTMYGQGWTYECNPPKAPSYERGSCMADGSASEPPVCREVSCTIPVGIPNGFITFAVMRIHGYKEKVTYGCNENYILDGEAEIQCQNTGHWSSKPVCRAPCKVGIKRGRILYNAKKLWIADLKPNRVLHGEHVVFYCLNRAERCGYPVASTCHDGTLPLPECFEAKLCPYPDQLSNGEVYYEDTVYQSTINYTCHEGYSLTGASTAVCQADGTWSTLVPECKPVSCDLAPIPQFGMIIYDKTIRGNTTDYGVSGTYRCLPPYVLIGNSRAECTARGTWTETPECRVVTCPPPENIDKGYLSNNEQRDFDFMETVKYGCHGDFVLEGSLQIVCQKDGHWSEKPSCKESTAVDYNLYSSSLPSEIEQC</sequence>
<comment type="subcellular location">
    <subcellularLocation>
        <location evidence="2">Secreted</location>
    </subcellularLocation>
</comment>
<evidence type="ECO:0000256" key="12">
    <source>
        <dbReference type="ARBA" id="ARBA00033414"/>
    </source>
</evidence>
<dbReference type="InterPro" id="IPR015104">
    <property type="entry name" value="Sushi_2"/>
</dbReference>
<dbReference type="CDD" id="cd00033">
    <property type="entry name" value="CCP"/>
    <property type="match status" value="6"/>
</dbReference>
<dbReference type="AlphaFoldDB" id="A0A6A4SXV5"/>
<evidence type="ECO:0000259" key="15">
    <source>
        <dbReference type="PROSITE" id="PS50923"/>
    </source>
</evidence>
<keyword evidence="6" id="KW-0358">Heparin-binding</keyword>
<protein>
    <recommendedName>
        <fullName evidence="3">Beta-2-glycoprotein 1</fullName>
    </recommendedName>
    <alternativeName>
        <fullName evidence="11">Apolipoprotein H</fullName>
    </alternativeName>
    <alternativeName>
        <fullName evidence="12">Beta-2-glycoprotein I</fullName>
    </alternativeName>
</protein>
<dbReference type="Pfam" id="PF00084">
    <property type="entry name" value="Sushi"/>
    <property type="match status" value="6"/>
</dbReference>
<feature type="disulfide bond" evidence="13">
    <location>
        <begin position="455"/>
        <end position="498"/>
    </location>
</feature>
<feature type="disulfide bond" evidence="13">
    <location>
        <begin position="360"/>
        <end position="387"/>
    </location>
</feature>
<feature type="domain" description="Sushi" evidence="15">
    <location>
        <begin position="332"/>
        <end position="389"/>
    </location>
</feature>
<evidence type="ECO:0000256" key="11">
    <source>
        <dbReference type="ARBA" id="ARBA00029855"/>
    </source>
</evidence>
<feature type="chain" id="PRO_5025407781" description="Beta-2-glycoprotein 1" evidence="14">
    <location>
        <begin position="23"/>
        <end position="532"/>
    </location>
</feature>
<keyword evidence="5 13" id="KW-0768">Sushi</keyword>
<reference evidence="16 17" key="1">
    <citation type="submission" date="2019-06" db="EMBL/GenBank/DDBJ databases">
        <title>Draft genomes of female and male turbot (Scophthalmus maximus).</title>
        <authorList>
            <person name="Xu H."/>
            <person name="Xu X.-W."/>
            <person name="Shao C."/>
            <person name="Chen S."/>
        </authorList>
    </citation>
    <scope>NUCLEOTIDE SEQUENCE [LARGE SCALE GENOMIC DNA]</scope>
    <source>
        <strain evidence="16">Ysfricsl-2016a</strain>
        <tissue evidence="16">Blood</tissue>
    </source>
</reference>
<evidence type="ECO:0000256" key="3">
    <source>
        <dbReference type="ARBA" id="ARBA00020104"/>
    </source>
</evidence>
<dbReference type="EMBL" id="VEVO01000009">
    <property type="protein sequence ID" value="KAF0037595.1"/>
    <property type="molecule type" value="Genomic_DNA"/>
</dbReference>
<evidence type="ECO:0000256" key="4">
    <source>
        <dbReference type="ARBA" id="ARBA00022525"/>
    </source>
</evidence>
<dbReference type="InterPro" id="IPR035976">
    <property type="entry name" value="Sushi/SCR/CCP_sf"/>
</dbReference>
<dbReference type="GO" id="GO:0008201">
    <property type="term" value="F:heparin binding"/>
    <property type="evidence" value="ECO:0007669"/>
    <property type="project" value="UniProtKB-KW"/>
</dbReference>
<keyword evidence="7 14" id="KW-0732">Signal</keyword>
<dbReference type="Pfam" id="PF09014">
    <property type="entry name" value="Sushi_2"/>
    <property type="match status" value="1"/>
</dbReference>
<evidence type="ECO:0000256" key="5">
    <source>
        <dbReference type="ARBA" id="ARBA00022659"/>
    </source>
</evidence>
<keyword evidence="4" id="KW-0964">Secreted</keyword>
<feature type="domain" description="Sushi" evidence="15">
    <location>
        <begin position="86"/>
        <end position="143"/>
    </location>
</feature>
<evidence type="ECO:0000256" key="1">
    <source>
        <dbReference type="ARBA" id="ARBA00003651"/>
    </source>
</evidence>
<feature type="disulfide bond" evidence="13">
    <location>
        <begin position="114"/>
        <end position="141"/>
    </location>
</feature>
<evidence type="ECO:0000256" key="13">
    <source>
        <dbReference type="PROSITE-ProRule" id="PRU00302"/>
    </source>
</evidence>
<evidence type="ECO:0000256" key="14">
    <source>
        <dbReference type="SAM" id="SignalP"/>
    </source>
</evidence>
<dbReference type="Proteomes" id="UP000438429">
    <property type="component" value="Unassembled WGS sequence"/>
</dbReference>
<organism evidence="16 17">
    <name type="scientific">Scophthalmus maximus</name>
    <name type="common">Turbot</name>
    <name type="synonym">Psetta maxima</name>
    <dbReference type="NCBI Taxonomy" id="52904"/>
    <lineage>
        <taxon>Eukaryota</taxon>
        <taxon>Metazoa</taxon>
        <taxon>Chordata</taxon>
        <taxon>Craniata</taxon>
        <taxon>Vertebrata</taxon>
        <taxon>Euteleostomi</taxon>
        <taxon>Actinopterygii</taxon>
        <taxon>Neopterygii</taxon>
        <taxon>Teleostei</taxon>
        <taxon>Neoteleostei</taxon>
        <taxon>Acanthomorphata</taxon>
        <taxon>Carangaria</taxon>
        <taxon>Pleuronectiformes</taxon>
        <taxon>Pleuronectoidei</taxon>
        <taxon>Scophthalmidae</taxon>
        <taxon>Scophthalmus</taxon>
    </lineage>
</organism>
<evidence type="ECO:0000256" key="7">
    <source>
        <dbReference type="ARBA" id="ARBA00022729"/>
    </source>
</evidence>
<evidence type="ECO:0000256" key="2">
    <source>
        <dbReference type="ARBA" id="ARBA00004613"/>
    </source>
</evidence>
<dbReference type="Gene3D" id="2.10.70.10">
    <property type="entry name" value="Complement Module, domain 1"/>
    <property type="match status" value="8"/>
</dbReference>
<keyword evidence="8" id="KW-0677">Repeat</keyword>
<dbReference type="PANTHER" id="PTHR19325:SF549">
    <property type="entry name" value="BETA-2-GLYCOPROTEIN 1"/>
    <property type="match status" value="1"/>
</dbReference>
<gene>
    <name evidence="16" type="ORF">F2P81_010469</name>
</gene>